<accession>A0A0E9USW3</accession>
<dbReference type="EMBL" id="GBXM01040302">
    <property type="protein sequence ID" value="JAH68275.1"/>
    <property type="molecule type" value="Transcribed_RNA"/>
</dbReference>
<protein>
    <submittedName>
        <fullName evidence="1">Uncharacterized protein</fullName>
    </submittedName>
</protein>
<proteinExistence type="predicted"/>
<reference evidence="1" key="1">
    <citation type="submission" date="2014-11" db="EMBL/GenBank/DDBJ databases">
        <authorList>
            <person name="Amaro Gonzalez C."/>
        </authorList>
    </citation>
    <scope>NUCLEOTIDE SEQUENCE</scope>
</reference>
<sequence>MHSHHPFKPSSERIWGLM</sequence>
<dbReference type="AlphaFoldDB" id="A0A0E9USW3"/>
<name>A0A0E9USW3_ANGAN</name>
<organism evidence="1">
    <name type="scientific">Anguilla anguilla</name>
    <name type="common">European freshwater eel</name>
    <name type="synonym">Muraena anguilla</name>
    <dbReference type="NCBI Taxonomy" id="7936"/>
    <lineage>
        <taxon>Eukaryota</taxon>
        <taxon>Metazoa</taxon>
        <taxon>Chordata</taxon>
        <taxon>Craniata</taxon>
        <taxon>Vertebrata</taxon>
        <taxon>Euteleostomi</taxon>
        <taxon>Actinopterygii</taxon>
        <taxon>Neopterygii</taxon>
        <taxon>Teleostei</taxon>
        <taxon>Anguilliformes</taxon>
        <taxon>Anguillidae</taxon>
        <taxon>Anguilla</taxon>
    </lineage>
</organism>
<reference evidence="1" key="2">
    <citation type="journal article" date="2015" name="Fish Shellfish Immunol.">
        <title>Early steps in the European eel (Anguilla anguilla)-Vibrio vulnificus interaction in the gills: Role of the RtxA13 toxin.</title>
        <authorList>
            <person name="Callol A."/>
            <person name="Pajuelo D."/>
            <person name="Ebbesson L."/>
            <person name="Teles M."/>
            <person name="MacKenzie S."/>
            <person name="Amaro C."/>
        </authorList>
    </citation>
    <scope>NUCLEOTIDE SEQUENCE</scope>
</reference>
<evidence type="ECO:0000313" key="1">
    <source>
        <dbReference type="EMBL" id="JAH68275.1"/>
    </source>
</evidence>